<keyword evidence="2" id="KW-1185">Reference proteome</keyword>
<evidence type="ECO:0000313" key="1">
    <source>
        <dbReference type="EMBL" id="MEQ2385406.1"/>
    </source>
</evidence>
<gene>
    <name evidence="1" type="ORF">WMO20_05585</name>
</gene>
<sequence>MIPNFNKAFKNTPTAEKTIPKAVMEYLNSTAPTGTRYIQDKDGGITLIADGKPFTISGFTLEIPKSIKKQVESFSKDEFNQFVYNAQMELKVNLNKDGYIIINGEELPVEALHRNIYNPIKQKNMQFFLMPEPFPEVPDIKIASDKYTRILKMKRYPYASLTEKHFESEDGKSLKLKLTMDDKKESSHIQLTYNLNCAKSVQEIVESVEIFNAFIDGKGYLMGEKIPSNMVPDEPKDKFDKKTLEFWEKVLKVENALGLTFKPTKDVPEMETIYNIEKLYQTIILKKPIREEHKITSLSSEWNAESMDRIKNAIGKPRYFQYTGDLKFNIMGQEFKCPSIFGMFNCKLADVKVADGTTTLFFADESDDKTGYTSVLSFATEKELDAYGHVEKYNHANDLKDAQTIQTILSKN</sequence>
<evidence type="ECO:0000313" key="2">
    <source>
        <dbReference type="Proteomes" id="UP001465119"/>
    </source>
</evidence>
<dbReference type="Pfam" id="PF16873">
    <property type="entry name" value="AbiGii_2"/>
    <property type="match status" value="1"/>
</dbReference>
<dbReference type="EMBL" id="JBBMEN010000005">
    <property type="protein sequence ID" value="MEQ2385406.1"/>
    <property type="molecule type" value="Genomic_DNA"/>
</dbReference>
<dbReference type="InterPro" id="IPR031707">
    <property type="entry name" value="AbiGii_2"/>
</dbReference>
<dbReference type="Proteomes" id="UP001465119">
    <property type="component" value="Unassembled WGS sequence"/>
</dbReference>
<reference evidence="1 2" key="1">
    <citation type="submission" date="2024-03" db="EMBL/GenBank/DDBJ databases">
        <title>Human intestinal bacterial collection.</title>
        <authorList>
            <person name="Pauvert C."/>
            <person name="Hitch T.C.A."/>
            <person name="Clavel T."/>
        </authorList>
    </citation>
    <scope>NUCLEOTIDE SEQUENCE [LARGE SCALE GENOMIC DNA]</scope>
    <source>
        <strain evidence="1 2">CLA-AA-H281</strain>
    </source>
</reference>
<name>A0ABV1C1G8_9FIRM</name>
<organism evidence="1 2">
    <name type="scientific">Faecalibacterium intestinale</name>
    <dbReference type="NCBI Taxonomy" id="3133155"/>
    <lineage>
        <taxon>Bacteria</taxon>
        <taxon>Bacillati</taxon>
        <taxon>Bacillota</taxon>
        <taxon>Clostridia</taxon>
        <taxon>Eubacteriales</taxon>
        <taxon>Oscillospiraceae</taxon>
        <taxon>Faecalibacterium</taxon>
    </lineage>
</organism>
<protein>
    <submittedName>
        <fullName evidence="1">Abortive infection system toxin AbiGii family protein</fullName>
    </submittedName>
</protein>
<comment type="caution">
    <text evidence="1">The sequence shown here is derived from an EMBL/GenBank/DDBJ whole genome shotgun (WGS) entry which is preliminary data.</text>
</comment>
<dbReference type="RefSeq" id="WP_349186080.1">
    <property type="nucleotide sequence ID" value="NZ_JBBMEN010000005.1"/>
</dbReference>
<proteinExistence type="predicted"/>
<accession>A0ABV1C1G8</accession>